<keyword evidence="4" id="KW-1185">Reference proteome</keyword>
<dbReference type="PANTHER" id="PTHR43364:SF4">
    <property type="entry name" value="NAD(P)-LINKED OXIDOREDUCTASE SUPERFAMILY PROTEIN"/>
    <property type="match status" value="1"/>
</dbReference>
<dbReference type="STRING" id="1844972.A7K91_18765"/>
<proteinExistence type="predicted"/>
<evidence type="ECO:0000256" key="1">
    <source>
        <dbReference type="ARBA" id="ARBA00023002"/>
    </source>
</evidence>
<evidence type="ECO:0000313" key="3">
    <source>
        <dbReference type="EMBL" id="OBR67975.1"/>
    </source>
</evidence>
<feature type="domain" description="NADP-dependent oxidoreductase" evidence="2">
    <location>
        <begin position="16"/>
        <end position="309"/>
    </location>
</feature>
<dbReference type="AlphaFoldDB" id="A0A1A5YRD0"/>
<accession>A0A1A5YRD0</accession>
<dbReference type="Pfam" id="PF00248">
    <property type="entry name" value="Aldo_ket_red"/>
    <property type="match status" value="1"/>
</dbReference>
<dbReference type="GO" id="GO:0005829">
    <property type="term" value="C:cytosol"/>
    <property type="evidence" value="ECO:0007669"/>
    <property type="project" value="UniProtKB-ARBA"/>
</dbReference>
<evidence type="ECO:0000259" key="2">
    <source>
        <dbReference type="Pfam" id="PF00248"/>
    </source>
</evidence>
<reference evidence="3 4" key="1">
    <citation type="submission" date="2016-05" db="EMBL/GenBank/DDBJ databases">
        <title>Paenibacillus oryzae. sp. nov., isolated from the rice root.</title>
        <authorList>
            <person name="Zhang J."/>
            <person name="Zhang X."/>
        </authorList>
    </citation>
    <scope>NUCLEOTIDE SEQUENCE [LARGE SCALE GENOMIC DNA]</scope>
    <source>
        <strain evidence="3 4">1DrF-4</strain>
    </source>
</reference>
<keyword evidence="1" id="KW-0560">Oxidoreductase</keyword>
<dbReference type="InterPro" id="IPR036812">
    <property type="entry name" value="NAD(P)_OxRdtase_dom_sf"/>
</dbReference>
<dbReference type="PRINTS" id="PR00069">
    <property type="entry name" value="ALDKETRDTASE"/>
</dbReference>
<sequence>MEYRRLGNSGLKVSVLGLGTNAFGKRSDAGTSKRIMEEALDNGITFIDTANIYAGTASESIIGEALEGRRHEAVLTTKAGLPRGQGPYESGSSRRHLTMELEGSLRRLRTDYVDLYQIHTFDPETPLEETLRALEDMVTSGKVRYIGASNYYAWELMKALGISDRLGLNRFVSMQTSYSLADRTPEREMVPLCLDQGVGIIPYFPLAGGILSGKYSKGTQPPAGSRGDSDPGFQRFLGEAQLKLAEQVSGIANELGKSPSALSLAWLMTRPAVSTVIAGATSPEQLKLNMDSLTIKLEASTLEHLDKISAPFAQGEPFGFYRLND</sequence>
<dbReference type="OrthoDB" id="9773828at2"/>
<dbReference type="EMBL" id="LYPA01000030">
    <property type="protein sequence ID" value="OBR67975.1"/>
    <property type="molecule type" value="Genomic_DNA"/>
</dbReference>
<dbReference type="PANTHER" id="PTHR43364">
    <property type="entry name" value="NADH-SPECIFIC METHYLGLYOXAL REDUCTASE-RELATED"/>
    <property type="match status" value="1"/>
</dbReference>
<dbReference type="Gene3D" id="3.20.20.100">
    <property type="entry name" value="NADP-dependent oxidoreductase domain"/>
    <property type="match status" value="1"/>
</dbReference>
<name>A0A1A5YRD0_9BACL</name>
<dbReference type="RefSeq" id="WP_068679922.1">
    <property type="nucleotide sequence ID" value="NZ_LYPA01000030.1"/>
</dbReference>
<protein>
    <submittedName>
        <fullName evidence="3">Aldo/keto reductase</fullName>
    </submittedName>
</protein>
<gene>
    <name evidence="3" type="ORF">A7K91_18765</name>
</gene>
<evidence type="ECO:0000313" key="4">
    <source>
        <dbReference type="Proteomes" id="UP000092024"/>
    </source>
</evidence>
<dbReference type="FunFam" id="3.20.20.100:FF:000004">
    <property type="entry name" value="Oxidoreductase, aldo/keto reductase"/>
    <property type="match status" value="1"/>
</dbReference>
<dbReference type="GO" id="GO:0016491">
    <property type="term" value="F:oxidoreductase activity"/>
    <property type="evidence" value="ECO:0007669"/>
    <property type="project" value="UniProtKB-KW"/>
</dbReference>
<comment type="caution">
    <text evidence="3">The sequence shown here is derived from an EMBL/GenBank/DDBJ whole genome shotgun (WGS) entry which is preliminary data.</text>
</comment>
<dbReference type="InterPro" id="IPR050523">
    <property type="entry name" value="AKR_Detox_Biosynth"/>
</dbReference>
<dbReference type="SUPFAM" id="SSF51430">
    <property type="entry name" value="NAD(P)-linked oxidoreductase"/>
    <property type="match status" value="1"/>
</dbReference>
<organism evidence="3 4">
    <name type="scientific">Paenibacillus oryzae</name>
    <dbReference type="NCBI Taxonomy" id="1844972"/>
    <lineage>
        <taxon>Bacteria</taxon>
        <taxon>Bacillati</taxon>
        <taxon>Bacillota</taxon>
        <taxon>Bacilli</taxon>
        <taxon>Bacillales</taxon>
        <taxon>Paenibacillaceae</taxon>
        <taxon>Paenibacillus</taxon>
    </lineage>
</organism>
<dbReference type="Proteomes" id="UP000092024">
    <property type="component" value="Unassembled WGS sequence"/>
</dbReference>
<dbReference type="InterPro" id="IPR023210">
    <property type="entry name" value="NADP_OxRdtase_dom"/>
</dbReference>
<dbReference type="InterPro" id="IPR020471">
    <property type="entry name" value="AKR"/>
</dbReference>